<organism evidence="1 2">
    <name type="scientific">Allofranklinella schreckenbergeri</name>
    <dbReference type="NCBI Taxonomy" id="1076744"/>
    <lineage>
        <taxon>Bacteria</taxon>
        <taxon>Pseudomonadati</taxon>
        <taxon>Pseudomonadota</taxon>
        <taxon>Betaproteobacteria</taxon>
        <taxon>Burkholderiales</taxon>
        <taxon>Comamonadaceae</taxon>
        <taxon>Allofranklinella</taxon>
    </lineage>
</organism>
<name>A0A3M6Q5Y0_9BURK</name>
<dbReference type="AlphaFoldDB" id="A0A3M6Q5Y0"/>
<comment type="caution">
    <text evidence="1">The sequence shown here is derived from an EMBL/GenBank/DDBJ whole genome shotgun (WGS) entry which is preliminary data.</text>
</comment>
<evidence type="ECO:0000313" key="1">
    <source>
        <dbReference type="EMBL" id="RMW98593.1"/>
    </source>
</evidence>
<dbReference type="RefSeq" id="WP_122238303.1">
    <property type="nucleotide sequence ID" value="NZ_RDQM01000007.1"/>
</dbReference>
<protein>
    <submittedName>
        <fullName evidence="1">Uncharacterized protein</fullName>
    </submittedName>
</protein>
<accession>A0A3M6Q5Y0</accession>
<evidence type="ECO:0000313" key="2">
    <source>
        <dbReference type="Proteomes" id="UP000267521"/>
    </source>
</evidence>
<sequence>MQRRLHRLPLAWAAALVVLALLLRALVPQGFMPGRGAFSSALPVVLCTAQGPLVVAAAGQPQELPEHSANVCAWAAAGLQGELDEPWPVPLLLLLLALGWQCLAWPRYRAPVRTPCLLMREARAPPL</sequence>
<reference evidence="1 2" key="1">
    <citation type="submission" date="2018-10" db="EMBL/GenBank/DDBJ databases">
        <title>Comamonadaceae CDC group NO-1 genome sequencing and assembly.</title>
        <authorList>
            <person name="Bernier A.-M."/>
            <person name="Bernard K."/>
        </authorList>
    </citation>
    <scope>NUCLEOTIDE SEQUENCE [LARGE SCALE GENOMIC DNA]</scope>
    <source>
        <strain evidence="1 2">NML970147</strain>
    </source>
</reference>
<dbReference type="EMBL" id="RDQM01000007">
    <property type="protein sequence ID" value="RMW98593.1"/>
    <property type="molecule type" value="Genomic_DNA"/>
</dbReference>
<proteinExistence type="predicted"/>
<gene>
    <name evidence="1" type="ORF">EBQ26_07045</name>
</gene>
<dbReference type="Proteomes" id="UP000267521">
    <property type="component" value="Unassembled WGS sequence"/>
</dbReference>